<protein>
    <recommendedName>
        <fullName evidence="1">Integrase core domain-containing protein</fullName>
    </recommendedName>
</protein>
<evidence type="ECO:0000259" key="1">
    <source>
        <dbReference type="Pfam" id="PF24764"/>
    </source>
</evidence>
<dbReference type="PANTHER" id="PTHR46791">
    <property type="entry name" value="EXPRESSED PROTEIN"/>
    <property type="match status" value="1"/>
</dbReference>
<name>A0AAW0PH40_9GOBI</name>
<evidence type="ECO:0000313" key="2">
    <source>
        <dbReference type="EMBL" id="KAK7922224.1"/>
    </source>
</evidence>
<feature type="domain" description="Integrase core" evidence="1">
    <location>
        <begin position="52"/>
        <end position="215"/>
    </location>
</feature>
<dbReference type="Proteomes" id="UP001460270">
    <property type="component" value="Unassembled WGS sequence"/>
</dbReference>
<accession>A0AAW0PH40</accession>
<dbReference type="InterPro" id="IPR058913">
    <property type="entry name" value="Integrase_dom_put"/>
</dbReference>
<evidence type="ECO:0000313" key="3">
    <source>
        <dbReference type="Proteomes" id="UP001460270"/>
    </source>
</evidence>
<gene>
    <name evidence="2" type="ORF">WMY93_009126</name>
</gene>
<sequence>MTGYLRSKNVYAGECRVGKILREIHQPYQQWRREGARNLNPVPYHAEYMGHKIHIDQNEKLGMFGVTHVMAVDGYSSKIVGNATMPIKNNLVIYDKVFRPALVSYGMWDQVRVDHGKEFYLCLYIQEKLSEYRYNTDRPPFLQTKSSRNLRIERLWPKINNRVNYPLKHALIHLVEQEIINMEDELTKFCTSSLTCKVSEIGVERVVQSWNAHRIPGRGIPNVLAAGGCQKSISEELLPSDTALATMYEQELGSSLTWASSFGTDPFPDDNARCLAENTFAAHYPDISVLFNDVVNGNFASFEDALLCLINIAQSIQ</sequence>
<proteinExistence type="predicted"/>
<dbReference type="AlphaFoldDB" id="A0AAW0PH40"/>
<dbReference type="Pfam" id="PF24764">
    <property type="entry name" value="rva_4"/>
    <property type="match status" value="1"/>
</dbReference>
<dbReference type="EMBL" id="JBBPFD010000006">
    <property type="protein sequence ID" value="KAK7922224.1"/>
    <property type="molecule type" value="Genomic_DNA"/>
</dbReference>
<comment type="caution">
    <text evidence="2">The sequence shown here is derived from an EMBL/GenBank/DDBJ whole genome shotgun (WGS) entry which is preliminary data.</text>
</comment>
<reference evidence="3" key="1">
    <citation type="submission" date="2024-04" db="EMBL/GenBank/DDBJ databases">
        <title>Salinicola lusitanus LLJ914,a marine bacterium isolated from the Okinawa Trough.</title>
        <authorList>
            <person name="Li J."/>
        </authorList>
    </citation>
    <scope>NUCLEOTIDE SEQUENCE [LARGE SCALE GENOMIC DNA]</scope>
</reference>
<organism evidence="2 3">
    <name type="scientific">Mugilogobius chulae</name>
    <name type="common">yellowstripe goby</name>
    <dbReference type="NCBI Taxonomy" id="88201"/>
    <lineage>
        <taxon>Eukaryota</taxon>
        <taxon>Metazoa</taxon>
        <taxon>Chordata</taxon>
        <taxon>Craniata</taxon>
        <taxon>Vertebrata</taxon>
        <taxon>Euteleostomi</taxon>
        <taxon>Actinopterygii</taxon>
        <taxon>Neopterygii</taxon>
        <taxon>Teleostei</taxon>
        <taxon>Neoteleostei</taxon>
        <taxon>Acanthomorphata</taxon>
        <taxon>Gobiaria</taxon>
        <taxon>Gobiiformes</taxon>
        <taxon>Gobioidei</taxon>
        <taxon>Gobiidae</taxon>
        <taxon>Gobionellinae</taxon>
        <taxon>Mugilogobius</taxon>
    </lineage>
</organism>
<dbReference type="PANTHER" id="PTHR46791:SF5">
    <property type="entry name" value="CLR5 DOMAIN-CONTAINING PROTEIN-RELATED"/>
    <property type="match status" value="1"/>
</dbReference>
<keyword evidence="3" id="KW-1185">Reference proteome</keyword>